<dbReference type="EMBL" id="GBEZ01014077">
    <property type="protein sequence ID" value="JAC71967.1"/>
    <property type="molecule type" value="Transcribed_RNA"/>
</dbReference>
<evidence type="ECO:0000259" key="2">
    <source>
        <dbReference type="PROSITE" id="PS50304"/>
    </source>
</evidence>
<feature type="non-terminal residue" evidence="3">
    <location>
        <position position="213"/>
    </location>
</feature>
<reference evidence="3" key="1">
    <citation type="submission" date="2014-05" db="EMBL/GenBank/DDBJ databases">
        <title>The transcriptome of the halophilic microalga Tetraselmis sp. GSL018 isolated from the Great Salt Lake, Utah.</title>
        <authorList>
            <person name="Jinkerson R.E."/>
            <person name="D'Adamo S."/>
            <person name="Posewitz M.C."/>
        </authorList>
    </citation>
    <scope>NUCLEOTIDE SEQUENCE</scope>
    <source>
        <strain evidence="3">GSL018</strain>
    </source>
</reference>
<evidence type="ECO:0000256" key="1">
    <source>
        <dbReference type="SAM" id="MobiDB-lite"/>
    </source>
</evidence>
<evidence type="ECO:0000313" key="3">
    <source>
        <dbReference type="EMBL" id="JAC71967.1"/>
    </source>
</evidence>
<dbReference type="AlphaFoldDB" id="A0A061RGA7"/>
<proteinExistence type="predicted"/>
<feature type="non-terminal residue" evidence="3">
    <location>
        <position position="1"/>
    </location>
</feature>
<name>A0A061RGA7_9CHLO</name>
<protein>
    <recommendedName>
        <fullName evidence="2">Tudor domain-containing protein</fullName>
    </recommendedName>
</protein>
<accession>A0A061RGA7</accession>
<gene>
    <name evidence="3" type="ORF">TSPGSL018_774</name>
</gene>
<sequence>LSVRPGARHALGHPRAPARGACFGEAGRGSEKQDGVGRDEDEVLQGEVPALGPWGRLFLQKGLRDCATVGGPVGDKAVGKVRRGVCCLLVPVDRPGKMPSRWVQVEPVQTFRCLGEHLREDKGLGRRLDRPHKMKIKNRWEVGVLAQYRSLPSDRRCSRAGTPGHPCRARWSADGEWYDATVQAVSVAGGFIVKYNDYDDTEEVLFPNIEPPP</sequence>
<dbReference type="PROSITE" id="PS50304">
    <property type="entry name" value="TUDOR"/>
    <property type="match status" value="1"/>
</dbReference>
<dbReference type="Gene3D" id="2.30.30.140">
    <property type="match status" value="1"/>
</dbReference>
<dbReference type="SUPFAM" id="SSF63748">
    <property type="entry name" value="Tudor/PWWP/MBT"/>
    <property type="match status" value="1"/>
</dbReference>
<dbReference type="CDD" id="cd04508">
    <property type="entry name" value="Tudor_SF"/>
    <property type="match status" value="1"/>
</dbReference>
<organism evidence="3">
    <name type="scientific">Tetraselmis sp. GSL018</name>
    <dbReference type="NCBI Taxonomy" id="582737"/>
    <lineage>
        <taxon>Eukaryota</taxon>
        <taxon>Viridiplantae</taxon>
        <taxon>Chlorophyta</taxon>
        <taxon>core chlorophytes</taxon>
        <taxon>Chlorodendrophyceae</taxon>
        <taxon>Chlorodendrales</taxon>
        <taxon>Chlorodendraceae</taxon>
        <taxon>Tetraselmis</taxon>
    </lineage>
</organism>
<dbReference type="InterPro" id="IPR002999">
    <property type="entry name" value="Tudor"/>
</dbReference>
<feature type="region of interest" description="Disordered" evidence="1">
    <location>
        <begin position="1"/>
        <end position="39"/>
    </location>
</feature>
<feature type="compositionally biased region" description="Basic residues" evidence="1">
    <location>
        <begin position="1"/>
        <end position="12"/>
    </location>
</feature>
<feature type="compositionally biased region" description="Basic and acidic residues" evidence="1">
    <location>
        <begin position="28"/>
        <end position="38"/>
    </location>
</feature>
<feature type="domain" description="Tudor" evidence="2">
    <location>
        <begin position="160"/>
        <end position="213"/>
    </location>
</feature>